<keyword evidence="1 2" id="KW-0238">DNA-binding</keyword>
<dbReference type="PROSITE" id="PS50977">
    <property type="entry name" value="HTH_TETR_2"/>
    <property type="match status" value="1"/>
</dbReference>
<feature type="domain" description="HTH tetR-type" evidence="3">
    <location>
        <begin position="19"/>
        <end position="79"/>
    </location>
</feature>
<keyword evidence="5" id="KW-1185">Reference proteome</keyword>
<organism evidence="4 5">
    <name type="scientific">Actinomycetospora flava</name>
    <dbReference type="NCBI Taxonomy" id="3129232"/>
    <lineage>
        <taxon>Bacteria</taxon>
        <taxon>Bacillati</taxon>
        <taxon>Actinomycetota</taxon>
        <taxon>Actinomycetes</taxon>
        <taxon>Pseudonocardiales</taxon>
        <taxon>Pseudonocardiaceae</taxon>
        <taxon>Actinomycetospora</taxon>
    </lineage>
</organism>
<dbReference type="Pfam" id="PF14246">
    <property type="entry name" value="TetR_C_7"/>
    <property type="match status" value="1"/>
</dbReference>
<accession>A0ABU8LWS8</accession>
<protein>
    <submittedName>
        <fullName evidence="4">TetR/AcrR family transcriptional regulator</fullName>
    </submittedName>
</protein>
<dbReference type="Gene3D" id="1.10.357.10">
    <property type="entry name" value="Tetracycline Repressor, domain 2"/>
    <property type="match status" value="1"/>
</dbReference>
<evidence type="ECO:0000256" key="2">
    <source>
        <dbReference type="PROSITE-ProRule" id="PRU00335"/>
    </source>
</evidence>
<feature type="DNA-binding region" description="H-T-H motif" evidence="2">
    <location>
        <begin position="42"/>
        <end position="61"/>
    </location>
</feature>
<evidence type="ECO:0000313" key="5">
    <source>
        <dbReference type="Proteomes" id="UP001369736"/>
    </source>
</evidence>
<dbReference type="InterPro" id="IPR039536">
    <property type="entry name" value="TetR_C_Proteobacteria"/>
</dbReference>
<gene>
    <name evidence="4" type="ORF">WCD58_00305</name>
</gene>
<dbReference type="InterPro" id="IPR001647">
    <property type="entry name" value="HTH_TetR"/>
</dbReference>
<dbReference type="RefSeq" id="WP_337698635.1">
    <property type="nucleotide sequence ID" value="NZ_JBBEGM010000001.1"/>
</dbReference>
<evidence type="ECO:0000259" key="3">
    <source>
        <dbReference type="PROSITE" id="PS50977"/>
    </source>
</evidence>
<dbReference type="Proteomes" id="UP001369736">
    <property type="component" value="Unassembled WGS sequence"/>
</dbReference>
<name>A0ABU8LWS8_9PSEU</name>
<dbReference type="Gene3D" id="1.10.10.60">
    <property type="entry name" value="Homeodomain-like"/>
    <property type="match status" value="1"/>
</dbReference>
<dbReference type="SUPFAM" id="SSF48498">
    <property type="entry name" value="Tetracyclin repressor-like, C-terminal domain"/>
    <property type="match status" value="1"/>
</dbReference>
<dbReference type="PRINTS" id="PR00455">
    <property type="entry name" value="HTHTETR"/>
</dbReference>
<sequence length="215" mass="23614">MDGNEPAPGATRYHRDLASRNREALLGAARRLFLELGYDGTSLAKVAAEAGVSRATLFKQFPTKAELFSAMVTASWATDDAQAPPVPGHPLTALSTLGTRYAALLTRPGMADLFRIVIAELPRFPELGRTHFEVGKMPFFDSVRDHLLAEQRAGTLRFDDADLVTTQFLGMIANYVLWPRMLLLDWDPDPTSVARAVEEAALTVHARHAVGRDQD</sequence>
<dbReference type="InterPro" id="IPR009057">
    <property type="entry name" value="Homeodomain-like_sf"/>
</dbReference>
<dbReference type="PANTHER" id="PTHR30055:SF146">
    <property type="entry name" value="HTH-TYPE TRANSCRIPTIONAL DUAL REGULATOR CECR"/>
    <property type="match status" value="1"/>
</dbReference>
<dbReference type="SUPFAM" id="SSF46689">
    <property type="entry name" value="Homeodomain-like"/>
    <property type="match status" value="1"/>
</dbReference>
<proteinExistence type="predicted"/>
<evidence type="ECO:0000313" key="4">
    <source>
        <dbReference type="EMBL" id="MEJ2859570.1"/>
    </source>
</evidence>
<dbReference type="InterPro" id="IPR036271">
    <property type="entry name" value="Tet_transcr_reg_TetR-rel_C_sf"/>
</dbReference>
<evidence type="ECO:0000256" key="1">
    <source>
        <dbReference type="ARBA" id="ARBA00023125"/>
    </source>
</evidence>
<dbReference type="InterPro" id="IPR050109">
    <property type="entry name" value="HTH-type_TetR-like_transc_reg"/>
</dbReference>
<comment type="caution">
    <text evidence="4">The sequence shown here is derived from an EMBL/GenBank/DDBJ whole genome shotgun (WGS) entry which is preliminary data.</text>
</comment>
<dbReference type="PANTHER" id="PTHR30055">
    <property type="entry name" value="HTH-TYPE TRANSCRIPTIONAL REGULATOR RUTR"/>
    <property type="match status" value="1"/>
</dbReference>
<dbReference type="EMBL" id="JBBEGM010000001">
    <property type="protein sequence ID" value="MEJ2859570.1"/>
    <property type="molecule type" value="Genomic_DNA"/>
</dbReference>
<dbReference type="Pfam" id="PF00440">
    <property type="entry name" value="TetR_N"/>
    <property type="match status" value="1"/>
</dbReference>
<reference evidence="4 5" key="1">
    <citation type="submission" date="2024-03" db="EMBL/GenBank/DDBJ databases">
        <title>Actinomycetospora sp. OC33-EN07, a novel actinomycete isolated from wild orchid (Aerides multiflora).</title>
        <authorList>
            <person name="Suriyachadkun C."/>
        </authorList>
    </citation>
    <scope>NUCLEOTIDE SEQUENCE [LARGE SCALE GENOMIC DNA]</scope>
    <source>
        <strain evidence="4 5">OC33-EN07</strain>
    </source>
</reference>